<reference evidence="6 7" key="1">
    <citation type="submission" date="2016-03" db="EMBL/GenBank/DDBJ databases">
        <title>Genome sequence of Nesiotobacter sp. nov., a moderately halophilic alphaproteobacterium isolated from the Yellow Sea, China.</title>
        <authorList>
            <person name="Zhang G."/>
            <person name="Zhang R."/>
        </authorList>
    </citation>
    <scope>NUCLEOTIDE SEQUENCE [LARGE SCALE GENOMIC DNA]</scope>
    <source>
        <strain evidence="6 7">WB1-6</strain>
    </source>
</reference>
<protein>
    <submittedName>
        <fullName evidence="6">Hydroxyectoine utilization dehydratase EutB</fullName>
    </submittedName>
</protein>
<gene>
    <name evidence="6" type="primary">eutB</name>
    <name evidence="6" type="ORF">A3843_01630</name>
</gene>
<sequence length="330" mass="35129">MNQSRQSEPDFTQVLQAQHRISAHIAQTPTVLDPILSRKLGCTVSMKFEHRQTTGSFKLRGATNAVLSLSNEEKRRGVIGVSTGNHGRALAYAAAQAGVSCIVCMSKLVPENKVQAIRDLGADVRIIGNSQDEAQSEVDRLIEQEGRTMIPPFDHPQVISGQGTLGLDIMAQDPTPECLLVPLSGGGLLAGIAVAVKTLRPQTRIIGISMQRGAAMAASLQAGSPVQVREEASLADSLGGGVGLTNRYTFNLVKRYVDQVILLSEEEIASGIRYAYWQLGEILEGSGAVGISALLNGKVKQAGPVAVVCSGRNIDLHVHHKLISGEMVNL</sequence>
<proteinExistence type="inferred from homology"/>
<dbReference type="GO" id="GO:0003941">
    <property type="term" value="F:L-serine ammonia-lyase activity"/>
    <property type="evidence" value="ECO:0007669"/>
    <property type="project" value="TreeGrafter"/>
</dbReference>
<feature type="domain" description="Tryptophan synthase beta chain-like PALP" evidence="5">
    <location>
        <begin position="21"/>
        <end position="311"/>
    </location>
</feature>
<dbReference type="InterPro" id="IPR036052">
    <property type="entry name" value="TrpB-like_PALP_sf"/>
</dbReference>
<organism evidence="6 7">
    <name type="scientific">Pseudovibrio exalbescens</name>
    <dbReference type="NCBI Taxonomy" id="197461"/>
    <lineage>
        <taxon>Bacteria</taxon>
        <taxon>Pseudomonadati</taxon>
        <taxon>Pseudomonadota</taxon>
        <taxon>Alphaproteobacteria</taxon>
        <taxon>Hyphomicrobiales</taxon>
        <taxon>Stappiaceae</taxon>
        <taxon>Pseudovibrio</taxon>
    </lineage>
</organism>
<keyword evidence="7" id="KW-1185">Reference proteome</keyword>
<dbReference type="GO" id="GO:0006565">
    <property type="term" value="P:L-serine catabolic process"/>
    <property type="evidence" value="ECO:0007669"/>
    <property type="project" value="TreeGrafter"/>
</dbReference>
<comment type="similarity">
    <text evidence="2">Belongs to the serine/threonine dehydratase family.</text>
</comment>
<accession>A0A1U7JLP2</accession>
<dbReference type="GO" id="GO:0009097">
    <property type="term" value="P:isoleucine biosynthetic process"/>
    <property type="evidence" value="ECO:0007669"/>
    <property type="project" value="TreeGrafter"/>
</dbReference>
<keyword evidence="4" id="KW-0456">Lyase</keyword>
<dbReference type="GO" id="GO:0006567">
    <property type="term" value="P:L-threonine catabolic process"/>
    <property type="evidence" value="ECO:0007669"/>
    <property type="project" value="TreeGrafter"/>
</dbReference>
<evidence type="ECO:0000256" key="3">
    <source>
        <dbReference type="ARBA" id="ARBA00022898"/>
    </source>
</evidence>
<dbReference type="Proteomes" id="UP000185783">
    <property type="component" value="Unassembled WGS sequence"/>
</dbReference>
<dbReference type="Pfam" id="PF00291">
    <property type="entry name" value="PALP"/>
    <property type="match status" value="1"/>
</dbReference>
<evidence type="ECO:0000313" key="7">
    <source>
        <dbReference type="Proteomes" id="UP000185783"/>
    </source>
</evidence>
<comment type="caution">
    <text evidence="6">The sequence shown here is derived from an EMBL/GenBank/DDBJ whole genome shotgun (WGS) entry which is preliminary data.</text>
</comment>
<dbReference type="AlphaFoldDB" id="A0A1U7JLP2"/>
<keyword evidence="3" id="KW-0663">Pyridoxal phosphate</keyword>
<dbReference type="GO" id="GO:0030170">
    <property type="term" value="F:pyridoxal phosphate binding"/>
    <property type="evidence" value="ECO:0007669"/>
    <property type="project" value="InterPro"/>
</dbReference>
<dbReference type="PANTHER" id="PTHR48078">
    <property type="entry name" value="THREONINE DEHYDRATASE, MITOCHONDRIAL-RELATED"/>
    <property type="match status" value="1"/>
</dbReference>
<evidence type="ECO:0000256" key="2">
    <source>
        <dbReference type="ARBA" id="ARBA00010869"/>
    </source>
</evidence>
<dbReference type="FunFam" id="3.40.50.1100:FF:000005">
    <property type="entry name" value="Threonine dehydratase catabolic"/>
    <property type="match status" value="1"/>
</dbReference>
<evidence type="ECO:0000259" key="5">
    <source>
        <dbReference type="Pfam" id="PF00291"/>
    </source>
</evidence>
<dbReference type="InterPro" id="IPR001926">
    <property type="entry name" value="TrpB-like_PALP"/>
</dbReference>
<dbReference type="InterPro" id="IPR014333">
    <property type="entry name" value="Ectoine_EutB"/>
</dbReference>
<dbReference type="InterPro" id="IPR050147">
    <property type="entry name" value="Ser/Thr_Dehydratase"/>
</dbReference>
<dbReference type="PANTHER" id="PTHR48078:SF6">
    <property type="entry name" value="L-THREONINE DEHYDRATASE CATABOLIC TDCB"/>
    <property type="match status" value="1"/>
</dbReference>
<evidence type="ECO:0000256" key="1">
    <source>
        <dbReference type="ARBA" id="ARBA00001933"/>
    </source>
</evidence>
<dbReference type="EMBL" id="LVVZ01000004">
    <property type="protein sequence ID" value="OKL45660.1"/>
    <property type="molecule type" value="Genomic_DNA"/>
</dbReference>
<dbReference type="PROSITE" id="PS00165">
    <property type="entry name" value="DEHYDRATASE_SER_THR"/>
    <property type="match status" value="1"/>
</dbReference>
<dbReference type="STRING" id="197461.A3843_01630"/>
<dbReference type="GO" id="GO:0004794">
    <property type="term" value="F:threonine deaminase activity"/>
    <property type="evidence" value="ECO:0007669"/>
    <property type="project" value="TreeGrafter"/>
</dbReference>
<dbReference type="NCBIfam" id="NF005680">
    <property type="entry name" value="PRK07476.1"/>
    <property type="match status" value="1"/>
</dbReference>
<dbReference type="InterPro" id="IPR000634">
    <property type="entry name" value="Ser/Thr_deHydtase_PyrdxlP-BS"/>
</dbReference>
<evidence type="ECO:0000313" key="6">
    <source>
        <dbReference type="EMBL" id="OKL45660.1"/>
    </source>
</evidence>
<dbReference type="NCBIfam" id="TIGR02991">
    <property type="entry name" value="ectoine_eutB"/>
    <property type="match status" value="1"/>
</dbReference>
<comment type="cofactor">
    <cofactor evidence="1">
        <name>pyridoxal 5'-phosphate</name>
        <dbReference type="ChEBI" id="CHEBI:597326"/>
    </cofactor>
</comment>
<dbReference type="Gene3D" id="3.40.50.1100">
    <property type="match status" value="2"/>
</dbReference>
<dbReference type="SUPFAM" id="SSF53686">
    <property type="entry name" value="Tryptophan synthase beta subunit-like PLP-dependent enzymes"/>
    <property type="match status" value="1"/>
</dbReference>
<name>A0A1U7JLP2_9HYPH</name>
<dbReference type="CDD" id="cd01562">
    <property type="entry name" value="Thr-dehyd"/>
    <property type="match status" value="1"/>
</dbReference>
<evidence type="ECO:0000256" key="4">
    <source>
        <dbReference type="ARBA" id="ARBA00023239"/>
    </source>
</evidence>
<dbReference type="RefSeq" id="WP_028483040.1">
    <property type="nucleotide sequence ID" value="NZ_LVVZ01000004.1"/>
</dbReference>